<dbReference type="CDD" id="cd05829">
    <property type="entry name" value="Sortase_F"/>
    <property type="match status" value="1"/>
</dbReference>
<organism evidence="2 3">
    <name type="scientific">Klenkia terrae</name>
    <dbReference type="NCBI Taxonomy" id="1052259"/>
    <lineage>
        <taxon>Bacteria</taxon>
        <taxon>Bacillati</taxon>
        <taxon>Actinomycetota</taxon>
        <taxon>Actinomycetes</taxon>
        <taxon>Geodermatophilales</taxon>
        <taxon>Geodermatophilaceae</taxon>
        <taxon>Klenkia</taxon>
    </lineage>
</organism>
<reference evidence="2 3" key="1">
    <citation type="submission" date="2024-03" db="EMBL/GenBank/DDBJ databases">
        <title>Draft genome sequence of Klenkia terrae.</title>
        <authorList>
            <person name="Duangmal K."/>
            <person name="Chantavorakit T."/>
        </authorList>
    </citation>
    <scope>NUCLEOTIDE SEQUENCE [LARGE SCALE GENOMIC DNA]</scope>
    <source>
        <strain evidence="2 3">JCM 17786</strain>
    </source>
</reference>
<keyword evidence="1" id="KW-0378">Hydrolase</keyword>
<dbReference type="EMBL" id="JBAPLV010000004">
    <property type="protein sequence ID" value="MEI4278078.1"/>
    <property type="molecule type" value="Genomic_DNA"/>
</dbReference>
<dbReference type="Proteomes" id="UP001373496">
    <property type="component" value="Unassembled WGS sequence"/>
</dbReference>
<evidence type="ECO:0000313" key="3">
    <source>
        <dbReference type="Proteomes" id="UP001373496"/>
    </source>
</evidence>
<proteinExistence type="predicted"/>
<dbReference type="Pfam" id="PF04203">
    <property type="entry name" value="Sortase"/>
    <property type="match status" value="1"/>
</dbReference>
<dbReference type="Gene3D" id="2.40.260.10">
    <property type="entry name" value="Sortase"/>
    <property type="match status" value="1"/>
</dbReference>
<dbReference type="NCBIfam" id="NF033748">
    <property type="entry name" value="class_F_sortase"/>
    <property type="match status" value="1"/>
</dbReference>
<name>A0ABU8E349_9ACTN</name>
<comment type="caution">
    <text evidence="2">The sequence shown here is derived from an EMBL/GenBank/DDBJ whole genome shotgun (WGS) entry which is preliminary data.</text>
</comment>
<dbReference type="InterPro" id="IPR042001">
    <property type="entry name" value="Sortase_F"/>
</dbReference>
<keyword evidence="3" id="KW-1185">Reference proteome</keyword>
<sequence length="214" mass="22306">MPGRRRRHRRRRPWLTALRWGLVVVAVAAGAFAVLDPFAARGPTPAAAVAGFPPAPVIREAPGSVTAAPDPVAVSVPAVGLESSLVGIGVDATGALVPPADFAQAGWFADGVAPGEVGPAVLAGHVDSRAGPAVFFRLEEIPVGAQVLVTRADGSTLTFQVTRVAQYPKTAFATTEVYGPTVDAQLRLITCGGEFDRWRRSYVDNIVVYASLVA</sequence>
<dbReference type="SUPFAM" id="SSF63817">
    <property type="entry name" value="Sortase"/>
    <property type="match status" value="1"/>
</dbReference>
<protein>
    <submittedName>
        <fullName evidence="2">Class F sortase</fullName>
    </submittedName>
</protein>
<gene>
    <name evidence="2" type="ORF">UXQ13_06330</name>
</gene>
<dbReference type="InterPro" id="IPR023365">
    <property type="entry name" value="Sortase_dom-sf"/>
</dbReference>
<dbReference type="InterPro" id="IPR005754">
    <property type="entry name" value="Sortase"/>
</dbReference>
<accession>A0ABU8E349</accession>
<evidence type="ECO:0000256" key="1">
    <source>
        <dbReference type="ARBA" id="ARBA00022801"/>
    </source>
</evidence>
<evidence type="ECO:0000313" key="2">
    <source>
        <dbReference type="EMBL" id="MEI4278078.1"/>
    </source>
</evidence>
<dbReference type="RefSeq" id="WP_336391963.1">
    <property type="nucleotide sequence ID" value="NZ_JBAPLV010000004.1"/>
</dbReference>